<comment type="similarity">
    <text evidence="1">Belongs to the spermidine/spermine synthase family.</text>
</comment>
<dbReference type="CDD" id="cd02440">
    <property type="entry name" value="AdoMet_MTases"/>
    <property type="match status" value="1"/>
</dbReference>
<gene>
    <name evidence="5" type="ORF">Fcan01_11998</name>
</gene>
<dbReference type="GO" id="GO:0016768">
    <property type="term" value="F:spermine synthase activity"/>
    <property type="evidence" value="ECO:0007669"/>
    <property type="project" value="InterPro"/>
</dbReference>
<dbReference type="OMA" id="MSVQTIL"/>
<dbReference type="Proteomes" id="UP000198287">
    <property type="component" value="Unassembled WGS sequence"/>
</dbReference>
<name>A0A226E4Q9_FOLCA</name>
<dbReference type="Pfam" id="PF17284">
    <property type="entry name" value="Spermine_synt_N"/>
    <property type="match status" value="1"/>
</dbReference>
<dbReference type="Pfam" id="PF01564">
    <property type="entry name" value="Spermine_synth"/>
    <property type="match status" value="1"/>
</dbReference>
<dbReference type="InterPro" id="IPR037163">
    <property type="entry name" value="Spermidine_synt_N_sf"/>
</dbReference>
<dbReference type="InterPro" id="IPR029063">
    <property type="entry name" value="SAM-dependent_MTases_sf"/>
</dbReference>
<evidence type="ECO:0000313" key="5">
    <source>
        <dbReference type="EMBL" id="OXA52573.1"/>
    </source>
</evidence>
<feature type="domain" description="PABS" evidence="4">
    <location>
        <begin position="139"/>
        <end position="381"/>
    </location>
</feature>
<dbReference type="STRING" id="158441.A0A226E4Q9"/>
<sequence length="391" mass="43785">MSTFLKNNYIGSILLDFPVQPRFCDEASADDLSETIAKILETKFGPFLKLFSGSVQPAKPTLGWITLLSGEKGVTAVIRTFPTRSVVTVTVDYDLKIYEGTPPVTFNDISDLEAELAKAFQSFKKTSPIPQIKRALDFDTYFTTSDSRLLEYDVQEMVFDARSEFQHVQIARSINYGNVLILDGLVNLAEADLAYTEAIMKRGEVDYTGKDVLILGGGDGALLYELRKENAKSITMIEIDEMVMSACKVHLRLACGDTLDNYKHENYEIIVGDCIPFMVKCKEEGKLFDHVFGDLTDIPISTNPIGEIWNFFRTTLQLSFSILKEGGTYFTHANGVTAEENLKMFESTIKDTLMGFPVELTQSTAFVPSFKEKWVFYEVKRAIAGNNGPQE</sequence>
<protein>
    <submittedName>
        <fullName evidence="5">Spermine synthase</fullName>
    </submittedName>
</protein>
<keyword evidence="2 3" id="KW-0808">Transferase</keyword>
<dbReference type="AlphaFoldDB" id="A0A226E4Q9"/>
<reference evidence="5 6" key="1">
    <citation type="submission" date="2015-12" db="EMBL/GenBank/DDBJ databases">
        <title>The genome of Folsomia candida.</title>
        <authorList>
            <person name="Faddeeva A."/>
            <person name="Derks M.F."/>
            <person name="Anvar Y."/>
            <person name="Smit S."/>
            <person name="Van Straalen N."/>
            <person name="Roelofs D."/>
        </authorList>
    </citation>
    <scope>NUCLEOTIDE SEQUENCE [LARGE SCALE GENOMIC DNA]</scope>
    <source>
        <strain evidence="5 6">VU population</strain>
        <tissue evidence="5">Whole body</tissue>
    </source>
</reference>
<proteinExistence type="inferred from homology"/>
<dbReference type="FunFam" id="3.40.50.150:FF:000197">
    <property type="entry name" value="spermine synthase isoform X2"/>
    <property type="match status" value="1"/>
</dbReference>
<organism evidence="5 6">
    <name type="scientific">Folsomia candida</name>
    <name type="common">Springtail</name>
    <dbReference type="NCBI Taxonomy" id="158441"/>
    <lineage>
        <taxon>Eukaryota</taxon>
        <taxon>Metazoa</taxon>
        <taxon>Ecdysozoa</taxon>
        <taxon>Arthropoda</taxon>
        <taxon>Hexapoda</taxon>
        <taxon>Collembola</taxon>
        <taxon>Entomobryomorpha</taxon>
        <taxon>Isotomoidea</taxon>
        <taxon>Isotomidae</taxon>
        <taxon>Proisotominae</taxon>
        <taxon>Folsomia</taxon>
    </lineage>
</organism>
<dbReference type="InterPro" id="IPR030373">
    <property type="entry name" value="PABS_CS"/>
</dbReference>
<dbReference type="PANTHER" id="PTHR46315">
    <property type="entry name" value="SPERMINE SYNTHASE"/>
    <property type="match status" value="1"/>
</dbReference>
<dbReference type="PROSITE" id="PS01330">
    <property type="entry name" value="PABS_1"/>
    <property type="match status" value="1"/>
</dbReference>
<dbReference type="Gene3D" id="2.30.140.10">
    <property type="entry name" value="Spermidine synthase, tetramerisation domain"/>
    <property type="match status" value="1"/>
</dbReference>
<evidence type="ECO:0000256" key="2">
    <source>
        <dbReference type="ARBA" id="ARBA00022679"/>
    </source>
</evidence>
<dbReference type="EMBL" id="LNIX01000006">
    <property type="protein sequence ID" value="OXA52573.1"/>
    <property type="molecule type" value="Genomic_DNA"/>
</dbReference>
<keyword evidence="6" id="KW-1185">Reference proteome</keyword>
<dbReference type="SUPFAM" id="SSF53335">
    <property type="entry name" value="S-adenosyl-L-methionine-dependent methyltransferases"/>
    <property type="match status" value="1"/>
</dbReference>
<dbReference type="Gene3D" id="3.40.50.150">
    <property type="entry name" value="Vaccinia Virus protein VP39"/>
    <property type="match status" value="1"/>
</dbReference>
<evidence type="ECO:0000313" key="6">
    <source>
        <dbReference type="Proteomes" id="UP000198287"/>
    </source>
</evidence>
<evidence type="ECO:0000256" key="1">
    <source>
        <dbReference type="ARBA" id="ARBA00007867"/>
    </source>
</evidence>
<evidence type="ECO:0000259" key="4">
    <source>
        <dbReference type="PROSITE" id="PS51006"/>
    </source>
</evidence>
<dbReference type="OrthoDB" id="5953636at2759"/>
<comment type="caution">
    <text evidence="5">The sequence shown here is derived from an EMBL/GenBank/DDBJ whole genome shotgun (WGS) entry which is preliminary data.</text>
</comment>
<dbReference type="InterPro" id="IPR035246">
    <property type="entry name" value="Spermidine_synt_N"/>
</dbReference>
<evidence type="ECO:0000256" key="3">
    <source>
        <dbReference type="PROSITE-ProRule" id="PRU00354"/>
    </source>
</evidence>
<dbReference type="InterPro" id="IPR030374">
    <property type="entry name" value="PABS"/>
</dbReference>
<feature type="active site" description="Proton acceptor" evidence="3">
    <location>
        <position position="294"/>
    </location>
</feature>
<accession>A0A226E4Q9</accession>
<keyword evidence="3" id="KW-0620">Polyamine biosynthesis</keyword>
<dbReference type="GO" id="GO:0006597">
    <property type="term" value="P:spermine biosynthetic process"/>
    <property type="evidence" value="ECO:0007669"/>
    <property type="project" value="InterPro"/>
</dbReference>
<dbReference type="PANTHER" id="PTHR46315:SF1">
    <property type="entry name" value="SPERMINE SYNTHASE"/>
    <property type="match status" value="1"/>
</dbReference>
<dbReference type="InterPro" id="IPR015576">
    <property type="entry name" value="Spermine_synthase_animal"/>
</dbReference>
<dbReference type="PROSITE" id="PS51006">
    <property type="entry name" value="PABS_2"/>
    <property type="match status" value="1"/>
</dbReference>